<accession>A0A426XMK5</accession>
<dbReference type="InterPro" id="IPR025520">
    <property type="entry name" value="DUF4408"/>
</dbReference>
<sequence>MENPRRNSQKNGYGTTIWASKIAFCFIGIISFCAAVPVAAGALASALPGFWESLRSWLGRPYLFIAVHFIILVIWKLSDQKQQQHQHHREEWVVEEHMTDSGSRAKVESFNHSHTAPLLRKPTLEIWPSATKVRVPSVDPGESSTSEASCITTESGERSTASSAFMAEKSAEPESKSSIMVTEEEAEAVAAATVAGLANASVEATWKAIAQKSSRTAAVPPAAAKPRQHARQPEPPPSSTGHDDLNRRFDDFIKKNHEQIRLLNSRRR</sequence>
<gene>
    <name evidence="4" type="ORF">B296_00057543</name>
</gene>
<evidence type="ECO:0000259" key="3">
    <source>
        <dbReference type="Pfam" id="PF14364"/>
    </source>
</evidence>
<evidence type="ECO:0000256" key="1">
    <source>
        <dbReference type="SAM" id="MobiDB-lite"/>
    </source>
</evidence>
<comment type="caution">
    <text evidence="4">The sequence shown here is derived from an EMBL/GenBank/DDBJ whole genome shotgun (WGS) entry which is preliminary data.</text>
</comment>
<dbReference type="EMBL" id="AMZH03019148">
    <property type="protein sequence ID" value="RRT40737.1"/>
    <property type="molecule type" value="Genomic_DNA"/>
</dbReference>
<feature type="compositionally biased region" description="Polar residues" evidence="1">
    <location>
        <begin position="142"/>
        <end position="163"/>
    </location>
</feature>
<feature type="compositionally biased region" description="Basic and acidic residues" evidence="1">
    <location>
        <begin position="241"/>
        <end position="253"/>
    </location>
</feature>
<keyword evidence="2" id="KW-0812">Transmembrane</keyword>
<keyword evidence="2" id="KW-1133">Transmembrane helix</keyword>
<feature type="region of interest" description="Disordered" evidence="1">
    <location>
        <begin position="213"/>
        <end position="253"/>
    </location>
</feature>
<dbReference type="Proteomes" id="UP000287651">
    <property type="component" value="Unassembled WGS sequence"/>
</dbReference>
<dbReference type="AlphaFoldDB" id="A0A426XMK5"/>
<dbReference type="Pfam" id="PF14364">
    <property type="entry name" value="DUF4408"/>
    <property type="match status" value="1"/>
</dbReference>
<dbReference type="PANTHER" id="PTHR33098">
    <property type="entry name" value="COTTON FIBER (DUF761)"/>
    <property type="match status" value="1"/>
</dbReference>
<evidence type="ECO:0000313" key="5">
    <source>
        <dbReference type="Proteomes" id="UP000287651"/>
    </source>
</evidence>
<name>A0A426XMK5_ENSVE</name>
<proteinExistence type="predicted"/>
<feature type="transmembrane region" description="Helical" evidence="2">
    <location>
        <begin position="21"/>
        <end position="47"/>
    </location>
</feature>
<feature type="transmembrane region" description="Helical" evidence="2">
    <location>
        <begin position="59"/>
        <end position="77"/>
    </location>
</feature>
<organism evidence="4 5">
    <name type="scientific">Ensete ventricosum</name>
    <name type="common">Abyssinian banana</name>
    <name type="synonym">Musa ensete</name>
    <dbReference type="NCBI Taxonomy" id="4639"/>
    <lineage>
        <taxon>Eukaryota</taxon>
        <taxon>Viridiplantae</taxon>
        <taxon>Streptophyta</taxon>
        <taxon>Embryophyta</taxon>
        <taxon>Tracheophyta</taxon>
        <taxon>Spermatophyta</taxon>
        <taxon>Magnoliopsida</taxon>
        <taxon>Liliopsida</taxon>
        <taxon>Zingiberales</taxon>
        <taxon>Musaceae</taxon>
        <taxon>Ensete</taxon>
    </lineage>
</organism>
<feature type="region of interest" description="Disordered" evidence="1">
    <location>
        <begin position="134"/>
        <end position="180"/>
    </location>
</feature>
<evidence type="ECO:0000256" key="2">
    <source>
        <dbReference type="SAM" id="Phobius"/>
    </source>
</evidence>
<evidence type="ECO:0000313" key="4">
    <source>
        <dbReference type="EMBL" id="RRT40737.1"/>
    </source>
</evidence>
<dbReference type="PANTHER" id="PTHR33098:SF109">
    <property type="entry name" value="OS07G0563400 PROTEIN"/>
    <property type="match status" value="1"/>
</dbReference>
<reference evidence="4 5" key="1">
    <citation type="journal article" date="2014" name="Agronomy (Basel)">
        <title>A Draft Genome Sequence for Ensete ventricosum, the Drought-Tolerant Tree Against Hunger.</title>
        <authorList>
            <person name="Harrison J."/>
            <person name="Moore K.A."/>
            <person name="Paszkiewicz K."/>
            <person name="Jones T."/>
            <person name="Grant M."/>
            <person name="Ambacheew D."/>
            <person name="Muzemil S."/>
            <person name="Studholme D.J."/>
        </authorList>
    </citation>
    <scope>NUCLEOTIDE SEQUENCE [LARGE SCALE GENOMIC DNA]</scope>
</reference>
<protein>
    <recommendedName>
        <fullName evidence="3">DUF4408 domain-containing protein</fullName>
    </recommendedName>
</protein>
<feature type="domain" description="DUF4408" evidence="3">
    <location>
        <begin position="48"/>
        <end position="78"/>
    </location>
</feature>
<keyword evidence="2" id="KW-0472">Membrane</keyword>